<protein>
    <submittedName>
        <fullName evidence="1">Uncharacterized protein</fullName>
    </submittedName>
</protein>
<dbReference type="EMBL" id="CAJNJQ010002347">
    <property type="protein sequence ID" value="CAE7172977.1"/>
    <property type="molecule type" value="Genomic_DNA"/>
</dbReference>
<gene>
    <name evidence="1" type="ORF">RDB_LOCUS108583</name>
</gene>
<reference evidence="1" key="1">
    <citation type="submission" date="2021-01" db="EMBL/GenBank/DDBJ databases">
        <authorList>
            <person name="Kaushik A."/>
        </authorList>
    </citation>
    <scope>NUCLEOTIDE SEQUENCE</scope>
    <source>
        <strain evidence="1">AG5</strain>
    </source>
</reference>
<proteinExistence type="predicted"/>
<organism evidence="1 2">
    <name type="scientific">Rhizoctonia solani</name>
    <dbReference type="NCBI Taxonomy" id="456999"/>
    <lineage>
        <taxon>Eukaryota</taxon>
        <taxon>Fungi</taxon>
        <taxon>Dikarya</taxon>
        <taxon>Basidiomycota</taxon>
        <taxon>Agaricomycotina</taxon>
        <taxon>Agaricomycetes</taxon>
        <taxon>Cantharellales</taxon>
        <taxon>Ceratobasidiaceae</taxon>
        <taxon>Rhizoctonia</taxon>
    </lineage>
</organism>
<dbReference type="AlphaFoldDB" id="A0A8H3HWQ5"/>
<accession>A0A8H3HWQ5</accession>
<dbReference type="Proteomes" id="UP000663827">
    <property type="component" value="Unassembled WGS sequence"/>
</dbReference>
<comment type="caution">
    <text evidence="1">The sequence shown here is derived from an EMBL/GenBank/DDBJ whole genome shotgun (WGS) entry which is preliminary data.</text>
</comment>
<evidence type="ECO:0000313" key="2">
    <source>
        <dbReference type="Proteomes" id="UP000663827"/>
    </source>
</evidence>
<sequence length="473" mass="53012">MQLEQRLININYLIIDTSSPPKYHSTLARVQELFTVSHIRSRIEFSQGRLISEYSLYKLSMPRSDLTAFDATSLSEPLSDSDLVSEYWPEGFPLDVCHLVLMKTSATNIAPASDQQGPVLKNEKGQRDVIQAPKKYSTSALVGHSQDKVQVHILNGCPEKAVGPPIGLFHPVFDSFQQRIDSKSFEATPFQLEQTVQLITACQCLYNTETGSKGRIESLMPILDPLLGFQIRVQEITGTKSDGVISSAYGAYYMIMEVMNEIGTGKSDPSTQGAVAYAKYWGGARLEWLRQQCCCPSFILAIAGPWMCILGAVMLKDPVIQPLTPFLAIANNPRSVLQTKVIAKTFASLAASLSELDEFYRAFRNVGRRIDRTRFQPYVREFTRGGQQVIIKYKNSEPDKAVFRASAHPKQGETYRIIVKFTESYNLTAHRLLEKSGLAPRLFFPEGLDDLKRVGQRIMIVMEEVLGYDLSKT</sequence>
<evidence type="ECO:0000313" key="1">
    <source>
        <dbReference type="EMBL" id="CAE7172977.1"/>
    </source>
</evidence>
<feature type="non-terminal residue" evidence="1">
    <location>
        <position position="1"/>
    </location>
</feature>
<name>A0A8H3HWQ5_9AGAM</name>